<evidence type="ECO:0000256" key="3">
    <source>
        <dbReference type="ARBA" id="ARBA00022833"/>
    </source>
</evidence>
<dbReference type="EMBL" id="VRMN01000010">
    <property type="protein sequence ID" value="KAA8492109.1"/>
    <property type="molecule type" value="Genomic_DNA"/>
</dbReference>
<keyword evidence="8" id="KW-1185">Reference proteome</keyword>
<evidence type="ECO:0000259" key="6">
    <source>
        <dbReference type="SMART" id="SM00829"/>
    </source>
</evidence>
<comment type="similarity">
    <text evidence="5">Belongs to the zinc-containing alcohol dehydrogenase family.</text>
</comment>
<name>A0A5J4YKV8_PORPP</name>
<dbReference type="Pfam" id="PF00107">
    <property type="entry name" value="ADH_zinc_N"/>
    <property type="match status" value="1"/>
</dbReference>
<dbReference type="InterPro" id="IPR020843">
    <property type="entry name" value="ER"/>
</dbReference>
<feature type="domain" description="Enoyl reductase (ER)" evidence="6">
    <location>
        <begin position="22"/>
        <end position="358"/>
    </location>
</feature>
<dbReference type="InterPro" id="IPR002328">
    <property type="entry name" value="ADH_Zn_CS"/>
</dbReference>
<organism evidence="7 8">
    <name type="scientific">Porphyridium purpureum</name>
    <name type="common">Red alga</name>
    <name type="synonym">Porphyridium cruentum</name>
    <dbReference type="NCBI Taxonomy" id="35688"/>
    <lineage>
        <taxon>Eukaryota</taxon>
        <taxon>Rhodophyta</taxon>
        <taxon>Bangiophyceae</taxon>
        <taxon>Porphyridiales</taxon>
        <taxon>Porphyridiaceae</taxon>
        <taxon>Porphyridium</taxon>
    </lineage>
</organism>
<dbReference type="Gene3D" id="3.90.180.10">
    <property type="entry name" value="Medium-chain alcohol dehydrogenases, catalytic domain"/>
    <property type="match status" value="1"/>
</dbReference>
<evidence type="ECO:0000256" key="4">
    <source>
        <dbReference type="ARBA" id="ARBA00023002"/>
    </source>
</evidence>
<dbReference type="SMART" id="SM00829">
    <property type="entry name" value="PKS_ER"/>
    <property type="match status" value="1"/>
</dbReference>
<evidence type="ECO:0000256" key="1">
    <source>
        <dbReference type="ARBA" id="ARBA00001947"/>
    </source>
</evidence>
<dbReference type="AlphaFoldDB" id="A0A5J4YKV8"/>
<protein>
    <submittedName>
        <fullName evidence="7">NADP-dependent alcohol dehydrogenase C 2</fullName>
    </submittedName>
</protein>
<reference evidence="8" key="1">
    <citation type="journal article" date="2019" name="Nat. Commun.">
        <title>Expansion of phycobilisome linker gene families in mesophilic red algae.</title>
        <authorList>
            <person name="Lee J."/>
            <person name="Kim D."/>
            <person name="Bhattacharya D."/>
            <person name="Yoon H.S."/>
        </authorList>
    </citation>
    <scope>NUCLEOTIDE SEQUENCE [LARGE SCALE GENOMIC DNA]</scope>
    <source>
        <strain evidence="8">CCMP 1328</strain>
    </source>
</reference>
<comment type="cofactor">
    <cofactor evidence="1 5">
        <name>Zn(2+)</name>
        <dbReference type="ChEBI" id="CHEBI:29105"/>
    </cofactor>
</comment>
<dbReference type="CDD" id="cd05283">
    <property type="entry name" value="CAD1"/>
    <property type="match status" value="1"/>
</dbReference>
<dbReference type="InterPro" id="IPR036291">
    <property type="entry name" value="NAD(P)-bd_dom_sf"/>
</dbReference>
<keyword evidence="4" id="KW-0560">Oxidoreductase</keyword>
<sequence length="365" mass="39408">MGVSGAGENATCKAFAAHDASGVFSEIELQRRALLADDVSISILYSGVCHSDAHTVLSEWGPIPYPMVPGHEIVGRVDAVGSAVTKFKVGDIGAVGTFVDQCDSCEFCKNDLTALCTQMTATYNSKSRREGEPECCKITQGGYASKIVTREANVFQVPEALLPQLEKVAPLLCAGITTYFPIVHYVGEDLTGLHVGVMGFGGLGHLAIKFAKAMGARVTVFSRSEQKRAGAMECGADEYVASADDAQMKPKARSVDVMINTVPFLIDLNPYFALVKKNGKFIQLSVPEKPMSIHMGMIVMNQLQFCGSLVGGLKVTEKMLALCAEKNIVPMCEVVEVGRVNEAFKRMIAGDVKYRFVLDLTKWTD</sequence>
<dbReference type="Gene3D" id="3.40.50.720">
    <property type="entry name" value="NAD(P)-binding Rossmann-like Domain"/>
    <property type="match status" value="1"/>
</dbReference>
<accession>A0A5J4YKV8</accession>
<dbReference type="GO" id="GO:0016616">
    <property type="term" value="F:oxidoreductase activity, acting on the CH-OH group of donors, NAD or NADP as acceptor"/>
    <property type="evidence" value="ECO:0007669"/>
    <property type="project" value="InterPro"/>
</dbReference>
<evidence type="ECO:0000313" key="8">
    <source>
        <dbReference type="Proteomes" id="UP000324585"/>
    </source>
</evidence>
<dbReference type="InterPro" id="IPR011032">
    <property type="entry name" value="GroES-like_sf"/>
</dbReference>
<dbReference type="InterPro" id="IPR013154">
    <property type="entry name" value="ADH-like_N"/>
</dbReference>
<dbReference type="Pfam" id="PF08240">
    <property type="entry name" value="ADH_N"/>
    <property type="match status" value="1"/>
</dbReference>
<dbReference type="InterPro" id="IPR047109">
    <property type="entry name" value="CAD-like"/>
</dbReference>
<dbReference type="InterPro" id="IPR029752">
    <property type="entry name" value="D-isomer_DH_CS1"/>
</dbReference>
<dbReference type="SUPFAM" id="SSF50129">
    <property type="entry name" value="GroES-like"/>
    <property type="match status" value="1"/>
</dbReference>
<dbReference type="GO" id="GO:0008270">
    <property type="term" value="F:zinc ion binding"/>
    <property type="evidence" value="ECO:0007669"/>
    <property type="project" value="InterPro"/>
</dbReference>
<dbReference type="OMA" id="EAIFPMV"/>
<dbReference type="SUPFAM" id="SSF51735">
    <property type="entry name" value="NAD(P)-binding Rossmann-fold domains"/>
    <property type="match status" value="1"/>
</dbReference>
<dbReference type="Proteomes" id="UP000324585">
    <property type="component" value="Unassembled WGS sequence"/>
</dbReference>
<comment type="caution">
    <text evidence="7">The sequence shown here is derived from an EMBL/GenBank/DDBJ whole genome shotgun (WGS) entry which is preliminary data.</text>
</comment>
<dbReference type="PROSITE" id="PS00065">
    <property type="entry name" value="D_2_HYDROXYACID_DH_1"/>
    <property type="match status" value="1"/>
</dbReference>
<dbReference type="FunFam" id="3.40.50.720:FF:000022">
    <property type="entry name" value="Cinnamyl alcohol dehydrogenase"/>
    <property type="match status" value="1"/>
</dbReference>
<keyword evidence="3 5" id="KW-0862">Zinc</keyword>
<keyword evidence="2 5" id="KW-0479">Metal-binding</keyword>
<evidence type="ECO:0000313" key="7">
    <source>
        <dbReference type="EMBL" id="KAA8492109.1"/>
    </source>
</evidence>
<dbReference type="PANTHER" id="PTHR42683">
    <property type="entry name" value="ALDEHYDE REDUCTASE"/>
    <property type="match status" value="1"/>
</dbReference>
<evidence type="ECO:0000256" key="5">
    <source>
        <dbReference type="RuleBase" id="RU361277"/>
    </source>
</evidence>
<dbReference type="PROSITE" id="PS00059">
    <property type="entry name" value="ADH_ZINC"/>
    <property type="match status" value="1"/>
</dbReference>
<dbReference type="OrthoDB" id="1879366at2759"/>
<proteinExistence type="inferred from homology"/>
<evidence type="ECO:0000256" key="2">
    <source>
        <dbReference type="ARBA" id="ARBA00022723"/>
    </source>
</evidence>
<dbReference type="InterPro" id="IPR013149">
    <property type="entry name" value="ADH-like_C"/>
</dbReference>
<gene>
    <name evidence="7" type="ORF">FVE85_3547</name>
</gene>